<evidence type="ECO:0000259" key="7">
    <source>
        <dbReference type="Pfam" id="PF06803"/>
    </source>
</evidence>
<name>A0A7C5HQK4_9CHLB</name>
<feature type="compositionally biased region" description="Acidic residues" evidence="5">
    <location>
        <begin position="81"/>
        <end position="91"/>
    </location>
</feature>
<evidence type="ECO:0000256" key="3">
    <source>
        <dbReference type="ARBA" id="ARBA00022989"/>
    </source>
</evidence>
<evidence type="ECO:0000256" key="6">
    <source>
        <dbReference type="SAM" id="Phobius"/>
    </source>
</evidence>
<feature type="domain" description="DUF1232" evidence="7">
    <location>
        <begin position="12"/>
        <end position="46"/>
    </location>
</feature>
<evidence type="ECO:0000256" key="2">
    <source>
        <dbReference type="ARBA" id="ARBA00022692"/>
    </source>
</evidence>
<dbReference type="InterPro" id="IPR010652">
    <property type="entry name" value="DUF1232"/>
</dbReference>
<keyword evidence="4 6" id="KW-0472">Membrane</keyword>
<feature type="non-terminal residue" evidence="8">
    <location>
        <position position="1"/>
    </location>
</feature>
<dbReference type="GO" id="GO:0012505">
    <property type="term" value="C:endomembrane system"/>
    <property type="evidence" value="ECO:0007669"/>
    <property type="project" value="UniProtKB-SubCell"/>
</dbReference>
<feature type="region of interest" description="Disordered" evidence="5">
    <location>
        <begin position="81"/>
        <end position="107"/>
    </location>
</feature>
<accession>A0A7C5HQK4</accession>
<comment type="subcellular location">
    <subcellularLocation>
        <location evidence="1">Endomembrane system</location>
        <topology evidence="1">Multi-pass membrane protein</topology>
    </subcellularLocation>
</comment>
<dbReference type="Proteomes" id="UP000886058">
    <property type="component" value="Unassembled WGS sequence"/>
</dbReference>
<feature type="transmembrane region" description="Helical" evidence="6">
    <location>
        <begin position="7"/>
        <end position="26"/>
    </location>
</feature>
<dbReference type="EMBL" id="DRSQ01000047">
    <property type="protein sequence ID" value="HHE31446.1"/>
    <property type="molecule type" value="Genomic_DNA"/>
</dbReference>
<protein>
    <submittedName>
        <fullName evidence="8">DUF1232 domain-containing protein</fullName>
    </submittedName>
</protein>
<dbReference type="AlphaFoldDB" id="A0A7C5HQK4"/>
<evidence type="ECO:0000256" key="1">
    <source>
        <dbReference type="ARBA" id="ARBA00004127"/>
    </source>
</evidence>
<evidence type="ECO:0000256" key="4">
    <source>
        <dbReference type="ARBA" id="ARBA00023136"/>
    </source>
</evidence>
<organism evidence="8">
    <name type="scientific">Chlorobaculum parvum</name>
    <dbReference type="NCBI Taxonomy" id="274539"/>
    <lineage>
        <taxon>Bacteria</taxon>
        <taxon>Pseudomonadati</taxon>
        <taxon>Chlorobiota</taxon>
        <taxon>Chlorobiia</taxon>
        <taxon>Chlorobiales</taxon>
        <taxon>Chlorobiaceae</taxon>
        <taxon>Chlorobaculum</taxon>
    </lineage>
</organism>
<comment type="caution">
    <text evidence="8">The sequence shown here is derived from an EMBL/GenBank/DDBJ whole genome shotgun (WGS) entry which is preliminary data.</text>
</comment>
<evidence type="ECO:0000256" key="5">
    <source>
        <dbReference type="SAM" id="MobiDB-lite"/>
    </source>
</evidence>
<keyword evidence="3 6" id="KW-1133">Transmembrane helix</keyword>
<evidence type="ECO:0000313" key="8">
    <source>
        <dbReference type="EMBL" id="HHE31446.1"/>
    </source>
</evidence>
<gene>
    <name evidence="8" type="ORF">ENL07_02105</name>
</gene>
<proteinExistence type="predicted"/>
<dbReference type="Pfam" id="PF06803">
    <property type="entry name" value="DUF1232"/>
    <property type="match status" value="1"/>
</dbReference>
<reference evidence="8" key="1">
    <citation type="journal article" date="2020" name="mSystems">
        <title>Genome- and Community-Level Interaction Insights into Carbon Utilization and Element Cycling Functions of Hydrothermarchaeota in Hydrothermal Sediment.</title>
        <authorList>
            <person name="Zhou Z."/>
            <person name="Liu Y."/>
            <person name="Xu W."/>
            <person name="Pan J."/>
            <person name="Luo Z.H."/>
            <person name="Li M."/>
        </authorList>
    </citation>
    <scope>NUCLEOTIDE SEQUENCE [LARGE SCALE GENOMIC DNA]</scope>
    <source>
        <strain evidence="8">HyVt-633</strain>
    </source>
</reference>
<keyword evidence="2 6" id="KW-0812">Transmembrane</keyword>
<sequence length="107" mass="11935">NREYRIVPWQTLILAITAIVYFINPFDMVADFLPLIGFIDDAAVLTAVLASINHDLNTFLEWEKGNSTGEDEPMPKVVDADYEEVKEEQDSAAETAEVTPDDSTDKA</sequence>